<evidence type="ECO:0000256" key="8">
    <source>
        <dbReference type="SAM" id="MobiDB-lite"/>
    </source>
</evidence>
<organism evidence="10 11">
    <name type="scientific">Chaetoceros tenuissimus</name>
    <dbReference type="NCBI Taxonomy" id="426638"/>
    <lineage>
        <taxon>Eukaryota</taxon>
        <taxon>Sar</taxon>
        <taxon>Stramenopiles</taxon>
        <taxon>Ochrophyta</taxon>
        <taxon>Bacillariophyta</taxon>
        <taxon>Coscinodiscophyceae</taxon>
        <taxon>Chaetocerotophycidae</taxon>
        <taxon>Chaetocerotales</taxon>
        <taxon>Chaetocerotaceae</taxon>
        <taxon>Chaetoceros</taxon>
    </lineage>
</organism>
<dbReference type="Gene3D" id="6.10.140.2220">
    <property type="match status" value="1"/>
</dbReference>
<gene>
    <name evidence="10" type="ORF">CTEN210_12799</name>
</gene>
<comment type="subcellular location">
    <subcellularLocation>
        <location evidence="1">Cytoplasm</location>
    </subcellularLocation>
</comment>
<dbReference type="AlphaFoldDB" id="A0AAD3D289"/>
<dbReference type="GO" id="GO:0005737">
    <property type="term" value="C:cytoplasm"/>
    <property type="evidence" value="ECO:0007669"/>
    <property type="project" value="UniProtKB-SubCell"/>
</dbReference>
<evidence type="ECO:0000256" key="3">
    <source>
        <dbReference type="ARBA" id="ARBA00022490"/>
    </source>
</evidence>
<dbReference type="GO" id="GO:1990304">
    <property type="term" value="C:MUB1-RAD6-UBR2 ubiquitin ligase complex"/>
    <property type="evidence" value="ECO:0007669"/>
    <property type="project" value="TreeGrafter"/>
</dbReference>
<proteinExistence type="inferred from homology"/>
<keyword evidence="4" id="KW-0479">Metal-binding</keyword>
<dbReference type="PROSITE" id="PS50865">
    <property type="entry name" value="ZF_MYND_2"/>
    <property type="match status" value="1"/>
</dbReference>
<dbReference type="GO" id="GO:0007163">
    <property type="term" value="P:establishment or maintenance of cell polarity"/>
    <property type="evidence" value="ECO:0007669"/>
    <property type="project" value="TreeGrafter"/>
</dbReference>
<evidence type="ECO:0000256" key="6">
    <source>
        <dbReference type="ARBA" id="ARBA00022833"/>
    </source>
</evidence>
<evidence type="ECO:0000256" key="4">
    <source>
        <dbReference type="ARBA" id="ARBA00022723"/>
    </source>
</evidence>
<dbReference type="PANTHER" id="PTHR47442">
    <property type="entry name" value="MYND-TYPE ZINC FINGER PROTEIN MUB1"/>
    <property type="match status" value="1"/>
</dbReference>
<dbReference type="InterPro" id="IPR051664">
    <property type="entry name" value="MYND-type_zinc_finger"/>
</dbReference>
<dbReference type="GO" id="GO:0006511">
    <property type="term" value="P:ubiquitin-dependent protein catabolic process"/>
    <property type="evidence" value="ECO:0007669"/>
    <property type="project" value="TreeGrafter"/>
</dbReference>
<comment type="similarity">
    <text evidence="2">Belongs to the MUB1/samB family.</text>
</comment>
<dbReference type="InterPro" id="IPR002893">
    <property type="entry name" value="Znf_MYND"/>
</dbReference>
<dbReference type="Pfam" id="PF01753">
    <property type="entry name" value="zf-MYND"/>
    <property type="match status" value="1"/>
</dbReference>
<protein>
    <recommendedName>
        <fullName evidence="9">MYND-type domain-containing protein</fullName>
    </recommendedName>
</protein>
<evidence type="ECO:0000256" key="7">
    <source>
        <dbReference type="PROSITE-ProRule" id="PRU00134"/>
    </source>
</evidence>
<sequence>MPSNKKKKSGDKKKKKQERLERQEAAQALSHALSTHSDQFRQLLLQGRKEYAKGRAYEAQDLQQQAITYGTENLPRFNENSMVKAHALIEVGLTRSAILTDFCTDQEERKKVEQDMDEAFKDALSIYHYRIEKKTLTKFRRDECWMNANSTTYVSPIPLFERLGPLDYFTTVNWCSGNDPSPDTVSILKQVIKFINEWVKNDMVLQLECGTRLQGQIPDNYSVEAWTEKLQDHEAVLAGILSKDELSDKYTFDVPREVRHTGTIDGKMKSTFKKLEKDISKDGIKRCENVACNKVENYARQFATCSRCGFAAYCCKDCQKADWKRHKKECKDKAIKAEEEKFQNKSKDCLMVGESQQVLSIINYWLHFAAKSDEMKATQTEDATIIIHAIAPKIAHVEMWEYQFGMQEVTFLFKAIWSMTPGMRYEMTRKFVKATSKLGFPKGGPDFSMTLNWSKYGVGGDFAVVKYTPKGAILLHEDEDGTVKGYVAVGITQSLQSIVSQMEMPLPIFLTTGVFPFKKMILCQGTFMPLMKEPSQKLTLTAQAFVSGDESAVEVFERIEKE</sequence>
<evidence type="ECO:0000313" key="10">
    <source>
        <dbReference type="EMBL" id="GFH56323.1"/>
    </source>
</evidence>
<dbReference type="SUPFAM" id="SSF144232">
    <property type="entry name" value="HIT/MYND zinc finger-like"/>
    <property type="match status" value="1"/>
</dbReference>
<evidence type="ECO:0000259" key="9">
    <source>
        <dbReference type="PROSITE" id="PS50865"/>
    </source>
</evidence>
<evidence type="ECO:0000313" key="11">
    <source>
        <dbReference type="Proteomes" id="UP001054902"/>
    </source>
</evidence>
<dbReference type="PANTHER" id="PTHR47442:SF1">
    <property type="entry name" value="MYND-TYPE ZINC FINGER PROTEIN MUB1"/>
    <property type="match status" value="1"/>
</dbReference>
<feature type="domain" description="MYND-type" evidence="9">
    <location>
        <begin position="289"/>
        <end position="330"/>
    </location>
</feature>
<feature type="region of interest" description="Disordered" evidence="8">
    <location>
        <begin position="1"/>
        <end position="22"/>
    </location>
</feature>
<comment type="caution">
    <text evidence="10">The sequence shown here is derived from an EMBL/GenBank/DDBJ whole genome shotgun (WGS) entry which is preliminary data.</text>
</comment>
<dbReference type="Proteomes" id="UP001054902">
    <property type="component" value="Unassembled WGS sequence"/>
</dbReference>
<accession>A0AAD3D289</accession>
<evidence type="ECO:0000256" key="2">
    <source>
        <dbReference type="ARBA" id="ARBA00010655"/>
    </source>
</evidence>
<name>A0AAD3D289_9STRA</name>
<keyword evidence="3" id="KW-0963">Cytoplasm</keyword>
<evidence type="ECO:0000256" key="1">
    <source>
        <dbReference type="ARBA" id="ARBA00004496"/>
    </source>
</evidence>
<keyword evidence="5 7" id="KW-0863">Zinc-finger</keyword>
<dbReference type="EMBL" id="BLLK01000051">
    <property type="protein sequence ID" value="GFH56323.1"/>
    <property type="molecule type" value="Genomic_DNA"/>
</dbReference>
<keyword evidence="11" id="KW-1185">Reference proteome</keyword>
<feature type="compositionally biased region" description="Basic residues" evidence="8">
    <location>
        <begin position="1"/>
        <end position="17"/>
    </location>
</feature>
<evidence type="ECO:0000256" key="5">
    <source>
        <dbReference type="ARBA" id="ARBA00022771"/>
    </source>
</evidence>
<dbReference type="GO" id="GO:0008270">
    <property type="term" value="F:zinc ion binding"/>
    <property type="evidence" value="ECO:0007669"/>
    <property type="project" value="UniProtKB-KW"/>
</dbReference>
<reference evidence="10 11" key="1">
    <citation type="journal article" date="2021" name="Sci. Rep.">
        <title>The genome of the diatom Chaetoceros tenuissimus carries an ancient integrated fragment of an extant virus.</title>
        <authorList>
            <person name="Hongo Y."/>
            <person name="Kimura K."/>
            <person name="Takaki Y."/>
            <person name="Yoshida Y."/>
            <person name="Baba S."/>
            <person name="Kobayashi G."/>
            <person name="Nagasaki K."/>
            <person name="Hano T."/>
            <person name="Tomaru Y."/>
        </authorList>
    </citation>
    <scope>NUCLEOTIDE SEQUENCE [LARGE SCALE GENOMIC DNA]</scope>
    <source>
        <strain evidence="10 11">NIES-3715</strain>
    </source>
</reference>
<keyword evidence="6" id="KW-0862">Zinc</keyword>